<evidence type="ECO:0000256" key="12">
    <source>
        <dbReference type="ARBA" id="ARBA00022776"/>
    </source>
</evidence>
<dbReference type="GO" id="GO:0016887">
    <property type="term" value="F:ATP hydrolysis activity"/>
    <property type="evidence" value="ECO:0007669"/>
    <property type="project" value="InterPro"/>
</dbReference>
<comment type="similarity">
    <text evidence="3">Belongs to the SMC family. SMC1 subfamily.</text>
</comment>
<evidence type="ECO:0000259" key="23">
    <source>
        <dbReference type="PROSITE" id="PS50172"/>
    </source>
</evidence>
<dbReference type="Pfam" id="PF10391">
    <property type="entry name" value="DNA_pol_lambd_f"/>
    <property type="match status" value="1"/>
</dbReference>
<dbReference type="InterPro" id="IPR037160">
    <property type="entry name" value="DNA_Pol_thumb_sf"/>
</dbReference>
<dbReference type="GO" id="GO:0051301">
    <property type="term" value="P:cell division"/>
    <property type="evidence" value="ECO:0007669"/>
    <property type="project" value="UniProtKB-KW"/>
</dbReference>
<evidence type="ECO:0000259" key="24">
    <source>
        <dbReference type="PROSITE" id="PS51344"/>
    </source>
</evidence>
<dbReference type="GO" id="GO:0005524">
    <property type="term" value="F:ATP binding"/>
    <property type="evidence" value="ECO:0007669"/>
    <property type="project" value="InterPro"/>
</dbReference>
<dbReference type="InterPro" id="IPR029398">
    <property type="entry name" value="PolB_thumb"/>
</dbReference>
<comment type="similarity">
    <text evidence="4">Belongs to the DNA polymerase type-X family.</text>
</comment>
<dbReference type="InterPro" id="IPR002054">
    <property type="entry name" value="DNA-dir_DNA_pol_X"/>
</dbReference>
<keyword evidence="10" id="KW-0479">Metal-binding</keyword>
<dbReference type="PANTHER" id="PTHR18937">
    <property type="entry name" value="STRUCTURAL MAINTENANCE OF CHROMOSOMES SMC FAMILY MEMBER"/>
    <property type="match status" value="1"/>
</dbReference>
<dbReference type="InterPro" id="IPR043519">
    <property type="entry name" value="NT_sf"/>
</dbReference>
<evidence type="ECO:0000256" key="1">
    <source>
        <dbReference type="ARBA" id="ARBA00004123"/>
    </source>
</evidence>
<evidence type="ECO:0000256" key="2">
    <source>
        <dbReference type="ARBA" id="ARBA00004286"/>
    </source>
</evidence>
<dbReference type="SUPFAM" id="SSF47802">
    <property type="entry name" value="DNA polymerase beta, N-terminal domain-like"/>
    <property type="match status" value="1"/>
</dbReference>
<dbReference type="SUPFAM" id="SSF81585">
    <property type="entry name" value="PsbU/PolX domain-like"/>
    <property type="match status" value="1"/>
</dbReference>
<organism evidence="25 26">
    <name type="scientific">Beauveria bassiana (strain ARSEF 2860)</name>
    <name type="common">White muscardine disease fungus</name>
    <name type="synonym">Tritirachium shiotae</name>
    <dbReference type="NCBI Taxonomy" id="655819"/>
    <lineage>
        <taxon>Eukaryota</taxon>
        <taxon>Fungi</taxon>
        <taxon>Dikarya</taxon>
        <taxon>Ascomycota</taxon>
        <taxon>Pezizomycotina</taxon>
        <taxon>Sordariomycetes</taxon>
        <taxon>Hypocreomycetidae</taxon>
        <taxon>Hypocreales</taxon>
        <taxon>Cordycipitaceae</taxon>
        <taxon>Beauveria</taxon>
    </lineage>
</organism>
<comment type="catalytic activity">
    <reaction evidence="20">
        <text>DNA(n) + a 2'-deoxyribonucleoside 5'-triphosphate = DNA(n+1) + diphosphate</text>
        <dbReference type="Rhea" id="RHEA:22508"/>
        <dbReference type="Rhea" id="RHEA-COMP:17339"/>
        <dbReference type="Rhea" id="RHEA-COMP:17340"/>
        <dbReference type="ChEBI" id="CHEBI:33019"/>
        <dbReference type="ChEBI" id="CHEBI:61560"/>
        <dbReference type="ChEBI" id="CHEBI:173112"/>
        <dbReference type="EC" id="2.7.7.7"/>
    </reaction>
</comment>
<comment type="subcellular location">
    <subcellularLocation>
        <location evidence="2">Chromosome</location>
    </subcellularLocation>
    <subcellularLocation>
        <location evidence="1">Nucleus</location>
    </subcellularLocation>
</comment>
<dbReference type="InterPro" id="IPR017919">
    <property type="entry name" value="TFIIE/TFIIEa_HTH"/>
</dbReference>
<dbReference type="InterPro" id="IPR028207">
    <property type="entry name" value="DNA_pol_B_palm_palm"/>
</dbReference>
<feature type="coiled-coil region" evidence="21">
    <location>
        <begin position="376"/>
        <end position="473"/>
    </location>
</feature>
<dbReference type="InterPro" id="IPR001357">
    <property type="entry name" value="BRCT_dom"/>
</dbReference>
<dbReference type="GO" id="GO:0008278">
    <property type="term" value="C:cohesin complex"/>
    <property type="evidence" value="ECO:0007669"/>
    <property type="project" value="InterPro"/>
</dbReference>
<dbReference type="InterPro" id="IPR002853">
    <property type="entry name" value="TFIIE_asu"/>
</dbReference>
<dbReference type="PANTHER" id="PTHR18937:SF12">
    <property type="entry name" value="STRUCTURAL MAINTENANCE OF CHROMOSOMES PROTEIN"/>
    <property type="match status" value="1"/>
</dbReference>
<dbReference type="GO" id="GO:0005634">
    <property type="term" value="C:nucleus"/>
    <property type="evidence" value="ECO:0007669"/>
    <property type="project" value="UniProtKB-SubCell"/>
</dbReference>
<keyword evidence="18" id="KW-0539">Nucleus</keyword>
<dbReference type="FunFam" id="1.10.150.20:FF:000010">
    <property type="entry name" value="DNA polymerase lambda"/>
    <property type="match status" value="1"/>
</dbReference>
<dbReference type="InterPro" id="IPR010935">
    <property type="entry name" value="SMC_hinge"/>
</dbReference>
<keyword evidence="26" id="KW-1185">Reference proteome</keyword>
<evidence type="ECO:0000256" key="19">
    <source>
        <dbReference type="ARBA" id="ARBA00023306"/>
    </source>
</evidence>
<dbReference type="PROSITE" id="PS51344">
    <property type="entry name" value="HTH_TFE_IIE"/>
    <property type="match status" value="1"/>
</dbReference>
<dbReference type="InterPro" id="IPR027417">
    <property type="entry name" value="P-loop_NTPase"/>
</dbReference>
<keyword evidence="14" id="KW-0805">Transcription regulation</keyword>
<evidence type="ECO:0000256" key="15">
    <source>
        <dbReference type="ARBA" id="ARBA00023054"/>
    </source>
</evidence>
<keyword evidence="9" id="KW-0548">Nucleotidyltransferase</keyword>
<dbReference type="PRINTS" id="PR00869">
    <property type="entry name" value="DNAPOLX"/>
</dbReference>
<keyword evidence="15 21" id="KW-0175">Coiled coil</keyword>
<evidence type="ECO:0000256" key="16">
    <source>
        <dbReference type="ARBA" id="ARBA00023163"/>
    </source>
</evidence>
<evidence type="ECO:0000256" key="9">
    <source>
        <dbReference type="ARBA" id="ARBA00022695"/>
    </source>
</evidence>
<evidence type="ECO:0000256" key="22">
    <source>
        <dbReference type="SAM" id="MobiDB-lite"/>
    </source>
</evidence>
<evidence type="ECO:0000256" key="13">
    <source>
        <dbReference type="ARBA" id="ARBA00022932"/>
    </source>
</evidence>
<dbReference type="Gene3D" id="3.30.460.10">
    <property type="entry name" value="Beta Polymerase, domain 2"/>
    <property type="match status" value="1"/>
</dbReference>
<dbReference type="GO" id="GO:0003677">
    <property type="term" value="F:DNA binding"/>
    <property type="evidence" value="ECO:0007669"/>
    <property type="project" value="InterPro"/>
</dbReference>
<dbReference type="Gene3D" id="3.30.70.1620">
    <property type="match status" value="1"/>
</dbReference>
<dbReference type="CDD" id="cd00141">
    <property type="entry name" value="NT_POLXc"/>
    <property type="match status" value="1"/>
</dbReference>
<evidence type="ECO:0000256" key="8">
    <source>
        <dbReference type="ARBA" id="ARBA00022679"/>
    </source>
</evidence>
<dbReference type="GO" id="GO:0046872">
    <property type="term" value="F:metal ion binding"/>
    <property type="evidence" value="ECO:0007669"/>
    <property type="project" value="UniProtKB-KW"/>
</dbReference>
<dbReference type="InterPro" id="IPR028468">
    <property type="entry name" value="Smc1_ABC"/>
</dbReference>
<dbReference type="CDD" id="cd03275">
    <property type="entry name" value="ABC_SMC1_euk"/>
    <property type="match status" value="1"/>
</dbReference>
<evidence type="ECO:0000256" key="14">
    <source>
        <dbReference type="ARBA" id="ARBA00023015"/>
    </source>
</evidence>
<keyword evidence="17" id="KW-0234">DNA repair</keyword>
<evidence type="ECO:0000313" key="25">
    <source>
        <dbReference type="EMBL" id="EJP63927.1"/>
    </source>
</evidence>
<dbReference type="SMART" id="SM00968">
    <property type="entry name" value="SMC_hinge"/>
    <property type="match status" value="1"/>
</dbReference>
<dbReference type="Gene3D" id="1.20.1060.20">
    <property type="match status" value="1"/>
</dbReference>
<dbReference type="GO" id="GO:0007062">
    <property type="term" value="P:sister chromatid cohesion"/>
    <property type="evidence" value="ECO:0007669"/>
    <property type="project" value="InterPro"/>
</dbReference>
<dbReference type="InterPro" id="IPR002008">
    <property type="entry name" value="DNA_pol_X_beta-like"/>
</dbReference>
<evidence type="ECO:0000256" key="5">
    <source>
        <dbReference type="ARBA" id="ARBA00012417"/>
    </source>
</evidence>
<evidence type="ECO:0000256" key="6">
    <source>
        <dbReference type="ARBA" id="ARBA00022454"/>
    </source>
</evidence>
<dbReference type="RefSeq" id="XP_008600570.1">
    <property type="nucleotide sequence ID" value="XM_008602348.1"/>
</dbReference>
<dbReference type="HOGENOM" id="CLU_001042_0_0_1"/>
<dbReference type="Gene3D" id="1.10.150.20">
    <property type="entry name" value="5' to 3' exonuclease, C-terminal subdomain"/>
    <property type="match status" value="1"/>
</dbReference>
<evidence type="ECO:0000256" key="20">
    <source>
        <dbReference type="ARBA" id="ARBA00049244"/>
    </source>
</evidence>
<dbReference type="Proteomes" id="UP000002762">
    <property type="component" value="Unassembled WGS sequence"/>
</dbReference>
<dbReference type="InterPro" id="IPR027421">
    <property type="entry name" value="DNA_pol_lamdba_lyase_dom_sf"/>
</dbReference>
<dbReference type="SMART" id="SM00531">
    <property type="entry name" value="TFIIE"/>
    <property type="match status" value="1"/>
</dbReference>
<dbReference type="EMBL" id="JH725172">
    <property type="protein sequence ID" value="EJP63927.1"/>
    <property type="molecule type" value="Genomic_DNA"/>
</dbReference>
<dbReference type="GO" id="GO:0003887">
    <property type="term" value="F:DNA-directed DNA polymerase activity"/>
    <property type="evidence" value="ECO:0007669"/>
    <property type="project" value="UniProtKB-KW"/>
</dbReference>
<dbReference type="Pfam" id="PF02002">
    <property type="entry name" value="TFIIE_alpha"/>
    <property type="match status" value="1"/>
</dbReference>
<evidence type="ECO:0000256" key="10">
    <source>
        <dbReference type="ARBA" id="ARBA00022723"/>
    </source>
</evidence>
<dbReference type="Pfam" id="PF14792">
    <property type="entry name" value="DNA_pol_B_palm"/>
    <property type="match status" value="1"/>
</dbReference>
<evidence type="ECO:0000256" key="17">
    <source>
        <dbReference type="ARBA" id="ARBA00023204"/>
    </source>
</evidence>
<dbReference type="OrthoDB" id="5575062at2759"/>
<feature type="coiled-coil region" evidence="21">
    <location>
        <begin position="146"/>
        <end position="254"/>
    </location>
</feature>
<feature type="coiled-coil region" evidence="21">
    <location>
        <begin position="777"/>
        <end position="878"/>
    </location>
</feature>
<accession>J4UJD1</accession>
<feature type="domain" description="BRCT" evidence="23">
    <location>
        <begin position="1813"/>
        <end position="1838"/>
    </location>
</feature>
<feature type="compositionally biased region" description="Basic and acidic residues" evidence="22">
    <location>
        <begin position="1587"/>
        <end position="1605"/>
    </location>
</feature>
<reference evidence="25 26" key="1">
    <citation type="journal article" date="2012" name="Sci. Rep.">
        <title>Genomic perspectives on the evolution of fungal entomopathogenicity in Beauveria bassiana.</title>
        <authorList>
            <person name="Xiao G."/>
            <person name="Ying S.H."/>
            <person name="Zheng P."/>
            <person name="Wang Z.L."/>
            <person name="Zhang S."/>
            <person name="Xie X.Q."/>
            <person name="Shang Y."/>
            <person name="St Leger R.J."/>
            <person name="Zhao G.P."/>
            <person name="Wang C."/>
            <person name="Feng M.G."/>
        </authorList>
    </citation>
    <scope>NUCLEOTIDE SEQUENCE [LARGE SCALE GENOMIC DNA]</scope>
    <source>
        <strain evidence="25 26">ARSEF 2860</strain>
    </source>
</reference>
<keyword evidence="7" id="KW-0132">Cell division</keyword>
<feature type="compositionally biased region" description="Acidic residues" evidence="22">
    <location>
        <begin position="1614"/>
        <end position="1630"/>
    </location>
</feature>
<sequence>MDAISFVLGIKSSHLRSAHLKDLVYRGRVLKTSKINDDGSAATNGQAQASDDKASRGDPKTAWVMAVYEDDSGEEHRWKRSITNQGASEYRINDRSVTAQQYNAALESENILIKARNFLVFQGDVEAIASQSPQDLTRLIEHISGSLEYKQEYENLQAAAEQAVENQNFQLHRRRGINSEIKQYREQKREADSFQKKMDEKDAAIVTQCLWKLFHFQKAMDESSAAIHSHHEDLKELRRNVETYEGQLEAARREQISVSRRVGRVDREIRQKERSIEDRENALVPFDEKIHESSQQVDRLQSQNQKVVKERDEQADIVQKVQSDIESVNKAQSIFEKNIQEQMQKQGVAISDADRKEYNTLRSEVIASSGTDHTKLENLERQRKADEVTVNNLKGKVDSITAAISKTESELSSIGERKDAVETVTKSLSSEIAAKKKEFNQLQSERVRTNQKRTELEEKLEDVAKKLREADDGRRQNDRETRLKDMVASLRRIFPGVRGRIGDLCTPKQKKYDEAIIVALGRDFDSVVVDTEKTGVDCVQYLKEQRFAPMTFIPLDNIKVNAVNTSVKGITGARLTIDTINFDSSIERALSYACGSSVVCETLDVAKHICYEKKIPVKAVTLEGYVIHKAGLMTGGRGPEPKGGKRKFEEADVQNLQRMATKLKEEIDRLPRADRRGSKEETLQIELAGLERRAKATNEELVVFQENFSSKKRELENLKKQLREIQPKYKEQAKQLESTTSTVQQFQNAIGKVEDEIFSGFCKRLGYSDIRAFDASQGKLEQEVSEKRNQYEVQKQRLESRLKWEVARHNDTESRIKRMQEQIKRLKQDIKAYTKEKADIEKEMREEQDELEALRETLEEHQADLAEKSERVNEAKAEVQQRGKDIEALHKSINALETTLQKNSAGKSGLLRRCRLEQIQIPLAEGALDNLPNEDDLLRQDPDAMDVDAEGEEMVDLALDDHGIEINFDGLGDDLKQASEEFKKSDDPSVDDSLTERITNLTSELEKLNPNMRAMERLESVESRLKQTDQEYEDSKTAAQEAKEAFSNVKQKRYEIFNKAFTHIQEQISHVYKDLTRSDAYPLGGQAYLDIEEDTDMPYLSGIKYHAMPPLKRFRDMEHLSGGEKTMAALALLFAIHSYQPSPFFVLDEVDAALDNANVDKIKKYIREHAGPGMQFIVISLKTGLFQDSESLVGVYRDQEVNSSRTLTLDLCSQTGRSYYLSCIPQEHQLEKHHRRQVTVLRDDDLAYLMATNPKDLHKICGKLREDRFLTVHTRPELREGNPRPSNRTWYYINYRHTIDAIKWRVYTIDKDVQGTTERTAEKKEYVCPFCKAEWSPLEVLDSHGPNGFICHRCGHILTFEADRNAGGHEQSTRLNDQFKFMSDLLQKIDNVHIPECDFDRALAKARPVVRDATHQVVATMPMDANLNRPMAVKGLTNTGPQFISVNISTVEGASEAEKEAEIARREKLAAQNALPSWMSNSTVTGESFSGAMGTGITAVKKEIGAGDDSEQKHVDSKAIAQIDDIFETLKAEAAQRQQDNPEDEEGSDEDEDNFEDVPETVNDPSSHTLDISESMKRDPSEEEFKDEPGSEDHTRKRAKIEPSTKTDTAVNDIGDDDDDEEEEEEDEMEFEDICLEITEVFQLAASRELNTEKLRVSCSAEGLSVCVQLVCHRYVCARHSSLIHCFSPNHPATGQQFLSPPCEQKISDFMSLSLPIIFLLQTNLKPAELHELEKSIPTLTYDVHEAEVVLGRVSHKQRAQFELRRLKLDTDSIEAGAMGHEAAEDGGPAGRYPKRQKLELPASSSEADNSVVRVVHLSWLTESLEKHELLPMSSYIVYEGRKRTHSTSMLVDSQVDSGKTTTSGILERVADEKSGLGERLTSQIEGGEKVEQHMTKYPPAGAIAKPGLTRESTSEHDIQLPLIPYHLHTTYSCQRPTPINPPNSSFIDELKSIRTIRLLQGDKIGVRAYSTSIASIAAYPYKIQKPQGTAFTLIPEDLTSMLDSNYLAEVSRLPGCGSKIAELYQEWHATGQTEEMRESKADPKIDVLRIFYDIWGVGDTTARHFYQKGWRDLDDVVEHGWKSLSRVQQIGVKYYEEFQKKIGRDEVARIADVILDHAHRLDQAYELIVVGGYRRGREENGDVDVILSHKEEHKTSRLVEKLVLSIENDNYITHTLSLSTRNSERGQVPLQWKGEGSTSGAGFDTLDKAMVVWLDPKDAKALHRRVDIIVSPWKTVGCAILGWSGETTFQRDLRRYCKKEKGLKFDSSGIRNRANGSWVDLERGDGSADSMEEAERRVFDGLNIPWRPPWDRCTG</sequence>
<dbReference type="FunCoup" id="J4UJD1">
    <property type="interactions" value="702"/>
</dbReference>
<dbReference type="PRINTS" id="PR00870">
    <property type="entry name" value="DNAPOLXBETA"/>
</dbReference>
<dbReference type="InterPro" id="IPR010996">
    <property type="entry name" value="HHH_MUS81"/>
</dbReference>
<feature type="region of interest" description="Disordered" evidence="22">
    <location>
        <begin position="1781"/>
        <end position="1804"/>
    </location>
</feature>
<dbReference type="SUPFAM" id="SSF81301">
    <property type="entry name" value="Nucleotidyltransferase"/>
    <property type="match status" value="1"/>
</dbReference>
<dbReference type="FunFam" id="3.30.210.10:FF:000005">
    <property type="entry name" value="DNA polymerase IV"/>
    <property type="match status" value="1"/>
</dbReference>
<keyword evidence="16" id="KW-0804">Transcription</keyword>
<evidence type="ECO:0000256" key="4">
    <source>
        <dbReference type="ARBA" id="ARBA00008323"/>
    </source>
</evidence>
<dbReference type="GeneID" id="19890263"/>
<feature type="compositionally biased region" description="Acidic residues" evidence="22">
    <location>
        <begin position="1541"/>
        <end position="1559"/>
    </location>
</feature>
<dbReference type="GO" id="GO:0006367">
    <property type="term" value="P:transcription initiation at RNA polymerase II promoter"/>
    <property type="evidence" value="ECO:0007669"/>
    <property type="project" value="InterPro"/>
</dbReference>
<dbReference type="Gene3D" id="3.30.210.10">
    <property type="entry name" value="DNA polymerase, thumb domain"/>
    <property type="match status" value="1"/>
</dbReference>
<dbReference type="EC" id="2.7.7.7" evidence="5"/>
<feature type="region of interest" description="Disordered" evidence="22">
    <location>
        <begin position="35"/>
        <end position="58"/>
    </location>
</feature>
<keyword evidence="19" id="KW-0131">Cell cycle</keyword>
<dbReference type="STRING" id="655819.J4UJD1"/>
<keyword evidence="6" id="KW-0158">Chromosome</keyword>
<dbReference type="SUPFAM" id="SSF75553">
    <property type="entry name" value="Smc hinge domain"/>
    <property type="match status" value="1"/>
</dbReference>
<dbReference type="Gene3D" id="3.40.50.300">
    <property type="entry name" value="P-loop containing nucleotide triphosphate hydrolases"/>
    <property type="match status" value="2"/>
</dbReference>
<evidence type="ECO:0000256" key="11">
    <source>
        <dbReference type="ARBA" id="ARBA00022763"/>
    </source>
</evidence>
<evidence type="ECO:0000313" key="26">
    <source>
        <dbReference type="Proteomes" id="UP000002762"/>
    </source>
</evidence>
<dbReference type="Pfam" id="PF14791">
    <property type="entry name" value="DNA_pol_B_thumb"/>
    <property type="match status" value="1"/>
</dbReference>
<evidence type="ECO:0000256" key="3">
    <source>
        <dbReference type="ARBA" id="ARBA00005597"/>
    </source>
</evidence>
<dbReference type="GO" id="GO:0006281">
    <property type="term" value="P:DNA repair"/>
    <property type="evidence" value="ECO:0007669"/>
    <property type="project" value="UniProtKB-KW"/>
</dbReference>
<name>J4UJD1_BEAB2</name>
<evidence type="ECO:0000256" key="18">
    <source>
        <dbReference type="ARBA" id="ARBA00023242"/>
    </source>
</evidence>
<dbReference type="InterPro" id="IPR003395">
    <property type="entry name" value="RecF/RecN/SMC_N"/>
</dbReference>
<dbReference type="Gene3D" id="1.10.150.110">
    <property type="entry name" value="DNA polymerase beta, N-terminal domain-like"/>
    <property type="match status" value="1"/>
</dbReference>
<feature type="domain" description="HTH TFE/IIEalpha-type" evidence="24">
    <location>
        <begin position="1239"/>
        <end position="1303"/>
    </location>
</feature>
<dbReference type="InterPro" id="IPR018944">
    <property type="entry name" value="DNA_pol_lambd_fingers_domain"/>
</dbReference>
<dbReference type="InParanoid" id="J4UJD1"/>
<proteinExistence type="inferred from homology"/>
<dbReference type="Gene3D" id="1.10.287.1490">
    <property type="match status" value="1"/>
</dbReference>
<dbReference type="Pfam" id="PF06470">
    <property type="entry name" value="SMC_hinge"/>
    <property type="match status" value="1"/>
</dbReference>
<feature type="coiled-coil region" evidence="21">
    <location>
        <begin position="1011"/>
        <end position="1045"/>
    </location>
</feature>
<evidence type="ECO:0000256" key="21">
    <source>
        <dbReference type="SAM" id="Coils"/>
    </source>
</evidence>
<keyword evidence="12" id="KW-0498">Mitosis</keyword>
<dbReference type="SMART" id="SM00483">
    <property type="entry name" value="POLXc"/>
    <property type="match status" value="1"/>
</dbReference>
<keyword evidence="11" id="KW-0227">DNA damage</keyword>
<feature type="compositionally biased region" description="Polar residues" evidence="22">
    <location>
        <begin position="1563"/>
        <end position="1572"/>
    </location>
</feature>
<dbReference type="Pfam" id="PF14716">
    <property type="entry name" value="HHH_8"/>
    <property type="match status" value="1"/>
</dbReference>
<dbReference type="SUPFAM" id="SSF52540">
    <property type="entry name" value="P-loop containing nucleoside triphosphate hydrolases"/>
    <property type="match status" value="1"/>
</dbReference>
<protein>
    <recommendedName>
        <fullName evidence="5">DNA-directed DNA polymerase</fullName>
        <ecNumber evidence="5">2.7.7.7</ecNumber>
    </recommendedName>
</protein>
<evidence type="ECO:0000256" key="7">
    <source>
        <dbReference type="ARBA" id="ARBA00022618"/>
    </source>
</evidence>
<dbReference type="Pfam" id="PF02463">
    <property type="entry name" value="SMC_N"/>
    <property type="match status" value="1"/>
</dbReference>
<dbReference type="InterPro" id="IPR024550">
    <property type="entry name" value="TFIIEa/SarR/Rpc3_HTH_dom"/>
</dbReference>
<feature type="coiled-coil region" evidence="21">
    <location>
        <begin position="646"/>
        <end position="739"/>
    </location>
</feature>
<dbReference type="PROSITE" id="PS50172">
    <property type="entry name" value="BRCT"/>
    <property type="match status" value="1"/>
</dbReference>
<keyword evidence="13" id="KW-0239">DNA-directed DNA polymerase</keyword>
<dbReference type="InterPro" id="IPR036277">
    <property type="entry name" value="SMC_hinge_sf"/>
</dbReference>
<feature type="region of interest" description="Disordered" evidence="22">
    <location>
        <begin position="1533"/>
        <end position="1630"/>
    </location>
</feature>
<dbReference type="InterPro" id="IPR022312">
    <property type="entry name" value="DNA_pol_X"/>
</dbReference>
<gene>
    <name evidence="25" type="ORF">BBA_07251</name>
</gene>
<keyword evidence="8" id="KW-0808">Transferase</keyword>